<dbReference type="InterPro" id="IPR027417">
    <property type="entry name" value="P-loop_NTPase"/>
</dbReference>
<dbReference type="SUPFAM" id="SSF48371">
    <property type="entry name" value="ARM repeat"/>
    <property type="match status" value="2"/>
</dbReference>
<comment type="caution">
    <text evidence="3">The sequence shown here is derived from an EMBL/GenBank/DDBJ whole genome shotgun (WGS) entry which is preliminary data.</text>
</comment>
<evidence type="ECO:0000313" key="4">
    <source>
        <dbReference type="Proteomes" id="UP000612282"/>
    </source>
</evidence>
<evidence type="ECO:0000313" key="3">
    <source>
        <dbReference type="EMBL" id="GID57039.1"/>
    </source>
</evidence>
<gene>
    <name evidence="3" type="ORF">Aco03nite_054430</name>
</gene>
<evidence type="ECO:0000256" key="1">
    <source>
        <dbReference type="ARBA" id="ARBA00022737"/>
    </source>
</evidence>
<reference evidence="3 4" key="1">
    <citation type="submission" date="2021-01" db="EMBL/GenBank/DDBJ databases">
        <title>Whole genome shotgun sequence of Actinoplanes couchii NBRC 106145.</title>
        <authorList>
            <person name="Komaki H."/>
            <person name="Tamura T."/>
        </authorList>
    </citation>
    <scope>NUCLEOTIDE SEQUENCE [LARGE SCALE GENOMIC DNA]</scope>
    <source>
        <strain evidence="3 4">NBRC 106145</strain>
    </source>
</reference>
<dbReference type="InterPro" id="IPR016024">
    <property type="entry name" value="ARM-type_fold"/>
</dbReference>
<name>A0ABQ3XEV4_9ACTN</name>
<accession>A0ABQ3XEV4</accession>
<sequence>MFLPFDQRPRVIPVRRPLEKVFDQHRHLLIEGGPGTGKSTTAAQICRQLARAWLHADERGRRLTAKPLLPLLVTARSLAVHADKKWPQALAAAASQGLGMAARDSVDPDLLAGAIDSVEWLIVIDGLDEVPGDERETFMAVLSGWTASTDRPWRLLITTRPIAGHATAMLGAGSIGHYTLLPFDRRMLADFAHRWFEPSPEAADRAAGFLSQIASAGLHEVAAVPLMATIAITVYDDDPDSRLPRNRHDLYERYLHWLRQNNAARRSAARAALIAALDGDRHAPALVAALCDRTDDLIEEIAVVRVRSRRSLILTAMEWLRRETGPIGGGPAEDVAELVSEVLLSTGLLSIRDAGPDFIHLTFAEHFAARRFAADLPDRFDAGDAGWRRALHLAVRDEPGAMAVLIRWTKFHPGNGDLLSWLLSGVAADRSTAVRLVAEGAEASVEQTATCLDSLVHQLVGVTIASAVEITAPLRRFPMSPMLVDWLARRLEIAEPGSAAWSAIAAILADRDRSRRSALVAELLAEAAEGDSLTARLAAVVALETIGSDREPELASLLTDALTTIEGTIADRVAVASHLIDREGEPRERALQVMRDALRDVASQVDERRLAAEALAEWDGDSRQLILAELRATLGRPDMLIYELAGTAETTLAVDQSCRSEIAARCSYFLSEMNIDDRSRIEAARLLTELGPEYRSDGVQVLRHLSFADHVSPDDRMHAALKLAMVGEDSWPEVIEAVCRALCDGGRSPRSLVYSVSFGKIERDLRDQIADAIETLTRESGFDAATESRVRSLAVDLDPRFQPDADAGLKAAAARPWTTKETGSHIRRAGECSLPAGGEFFRRLKPIMMSPDIDLSGSLVFSSVSLLRTIRGADDAIDSLVHDLMTTSSTQPRDQLRSALMLMSHPSHYVSAKEVVLSIKAAPTKRWNLLIHYRAVIRQFHPAFDIVESYARDPHIDPTYRVDAVPILIEFMPQRAAEWVSLLPDMLSERTNDSIDRRWIAIRLAENRLLADAVRVLEATVDEAYTPGEERADALSWLAQTERNGTGRYRAGLLALFSDRYELIEHRVQALQTLQRHGDGSTVPPLELTDDLLWAPVPSAYDAQRTAEILFRSGWGRELAVREAIGDLLLRLLARPDPRGYVSPETVRRLALIEGVRAAILTALEAERPTVAAVASAVMVLPQEEAAALAGIRRILEEPAATPGDRARVLELQLGLSSEHRLSAIEGLHTALRTRPDETMPAPIDAVDAARLLYLVVQSRAEAGAELAAVVSDDDETWRRRRAARAVLTEEGGPTALRHADLSYVAEWCDDRLSLTDRCAALVQRADEVPGVLPDSISRLRGALGTVNSRTDRITVLSAIASADPEQNEHLSELLALMSAAEKDFEATIEIARKLSRGTPVQRHRAGLVVERLLDHEDFTPARRLKLLTELKRMLPDTVRRVANEATAIATDSGLNPSVRIQAAVLLAGLGSGASARPAHNVLHDLLNEPETPGYLRVLAGQALLDGPGPQRADTRSRLLELDGHPSDRLAAAIVVLHADGPEPAVRLRRHGPSASQRVIELSTLPDTPPHIVLTAAKALGGTGAWADREAAATILRRLAGDQKVHPLVRLAALAAIPELDFTHASTCAERLLLAVADAGSPFDHRRWAAEGLAEISGPGQRRARDALLALDGSHLDRRARRRLRRSIASIGNGSGWIPGQGVQPGV</sequence>
<dbReference type="InterPro" id="IPR056884">
    <property type="entry name" value="NPHP3-like_N"/>
</dbReference>
<dbReference type="Proteomes" id="UP000612282">
    <property type="component" value="Unassembled WGS sequence"/>
</dbReference>
<dbReference type="SUPFAM" id="SSF52540">
    <property type="entry name" value="P-loop containing nucleoside triphosphate hydrolases"/>
    <property type="match status" value="1"/>
</dbReference>
<protein>
    <recommendedName>
        <fullName evidence="2">Nephrocystin 3-like N-terminal domain-containing protein</fullName>
    </recommendedName>
</protein>
<dbReference type="PANTHER" id="PTHR46844">
    <property type="entry name" value="SLR5058 PROTEIN"/>
    <property type="match status" value="1"/>
</dbReference>
<proteinExistence type="predicted"/>
<feature type="domain" description="Nephrocystin 3-like N-terminal" evidence="2">
    <location>
        <begin position="24"/>
        <end position="160"/>
    </location>
</feature>
<dbReference type="Pfam" id="PF24883">
    <property type="entry name" value="NPHP3_N"/>
    <property type="match status" value="1"/>
</dbReference>
<organism evidence="3 4">
    <name type="scientific">Actinoplanes couchii</name>
    <dbReference type="NCBI Taxonomy" id="403638"/>
    <lineage>
        <taxon>Bacteria</taxon>
        <taxon>Bacillati</taxon>
        <taxon>Actinomycetota</taxon>
        <taxon>Actinomycetes</taxon>
        <taxon>Micromonosporales</taxon>
        <taxon>Micromonosporaceae</taxon>
        <taxon>Actinoplanes</taxon>
    </lineage>
</organism>
<dbReference type="Gene3D" id="3.40.50.300">
    <property type="entry name" value="P-loop containing nucleotide triphosphate hydrolases"/>
    <property type="match status" value="1"/>
</dbReference>
<keyword evidence="4" id="KW-1185">Reference proteome</keyword>
<keyword evidence="1" id="KW-0677">Repeat</keyword>
<evidence type="ECO:0000259" key="2">
    <source>
        <dbReference type="Pfam" id="PF24883"/>
    </source>
</evidence>
<dbReference type="EMBL" id="BOMG01000064">
    <property type="protein sequence ID" value="GID57039.1"/>
    <property type="molecule type" value="Genomic_DNA"/>
</dbReference>
<dbReference type="PANTHER" id="PTHR46844:SF1">
    <property type="entry name" value="SLR5058 PROTEIN"/>
    <property type="match status" value="1"/>
</dbReference>